<evidence type="ECO:0000313" key="1">
    <source>
        <dbReference type="EMBL" id="KAG2438894.1"/>
    </source>
</evidence>
<evidence type="ECO:0008006" key="3">
    <source>
        <dbReference type="Google" id="ProtNLM"/>
    </source>
</evidence>
<gene>
    <name evidence="1" type="ORF">HYH02_010690</name>
</gene>
<comment type="caution">
    <text evidence="1">The sequence shown here is derived from an EMBL/GenBank/DDBJ whole genome shotgun (WGS) entry which is preliminary data.</text>
</comment>
<proteinExistence type="predicted"/>
<accession>A0A835T4W4</accession>
<dbReference type="AlphaFoldDB" id="A0A835T4W4"/>
<reference evidence="1" key="1">
    <citation type="journal article" date="2020" name="bioRxiv">
        <title>Comparative genomics of Chlamydomonas.</title>
        <authorList>
            <person name="Craig R.J."/>
            <person name="Hasan A.R."/>
            <person name="Ness R.W."/>
            <person name="Keightley P.D."/>
        </authorList>
    </citation>
    <scope>NUCLEOTIDE SEQUENCE</scope>
    <source>
        <strain evidence="1">CCAP 11/173</strain>
    </source>
</reference>
<protein>
    <recommendedName>
        <fullName evidence="3">LysM domain-containing protein</fullName>
    </recommendedName>
</protein>
<dbReference type="Proteomes" id="UP000613740">
    <property type="component" value="Unassembled WGS sequence"/>
</dbReference>
<dbReference type="EMBL" id="JAEHOD010000042">
    <property type="protein sequence ID" value="KAG2438894.1"/>
    <property type="molecule type" value="Genomic_DNA"/>
</dbReference>
<dbReference type="InterPro" id="IPR018392">
    <property type="entry name" value="LysM"/>
</dbReference>
<organism evidence="1 2">
    <name type="scientific">Chlamydomonas schloesseri</name>
    <dbReference type="NCBI Taxonomy" id="2026947"/>
    <lineage>
        <taxon>Eukaryota</taxon>
        <taxon>Viridiplantae</taxon>
        <taxon>Chlorophyta</taxon>
        <taxon>core chlorophytes</taxon>
        <taxon>Chlorophyceae</taxon>
        <taxon>CS clade</taxon>
        <taxon>Chlamydomonadales</taxon>
        <taxon>Chlamydomonadaceae</taxon>
        <taxon>Chlamydomonas</taxon>
    </lineage>
</organism>
<keyword evidence="2" id="KW-1185">Reference proteome</keyword>
<evidence type="ECO:0000313" key="2">
    <source>
        <dbReference type="Proteomes" id="UP000613740"/>
    </source>
</evidence>
<sequence length="106" mass="11197">MTVHAFCGPRPVLTADNSFFDIAAKYGITLADLFGANPQVNSSLPLAAYNDTVLHIPQMCGGIAVSPPVTTIASTCSVFWPIDNGTRTGAETCGTVALQHCDRDLR</sequence>
<name>A0A835T4W4_9CHLO</name>
<dbReference type="CDD" id="cd00118">
    <property type="entry name" value="LysM"/>
    <property type="match status" value="1"/>
</dbReference>
<dbReference type="OrthoDB" id="10385878at2759"/>